<dbReference type="SUPFAM" id="SSF49303">
    <property type="entry name" value="beta-Galactosidase/glucuronidase domain"/>
    <property type="match status" value="2"/>
</dbReference>
<dbReference type="AlphaFoldDB" id="A0A401GS87"/>
<dbReference type="Proteomes" id="UP000287166">
    <property type="component" value="Unassembled WGS sequence"/>
</dbReference>
<evidence type="ECO:0000256" key="4">
    <source>
        <dbReference type="ARBA" id="ARBA00022801"/>
    </source>
</evidence>
<keyword evidence="5" id="KW-0326">Glycosidase</keyword>
<comment type="pathway">
    <text evidence="2">Glycan metabolism; N-glycan degradation.</text>
</comment>
<dbReference type="EC" id="3.2.1.25" evidence="3"/>
<feature type="domain" description="Glycoside hydrolase family 2 immunoglobulin-like beta-sandwich" evidence="9">
    <location>
        <begin position="228"/>
        <end position="322"/>
    </location>
</feature>
<sequence length="885" mass="99976">MPTTQARIHPLTTSWHWKERDTALPSVSSELDFAGQQWSPAKTFPSEIHAELLKVGRIPDPFVGFNEHRVQWVGEREWLYYTTFDYAGAKDANAELVFEGLDTICDVYLNGTRILSADNMFRTYTVPLDPARLKDSGNTLLLHFQSAARVAKALEARYGRVRAGSANLGDPSRVYVRKAQYGWRWDWGPELMTCGPYRPISLITYTTRLAALHTRAHVSPFPALSPSLKLDLTLSGSTASVSAVRVILTDFATGEPIKEETVTLGELADAERRDVVQWDLAGLVHLWWPVAYGSQTLYTVEAALLAVDGTVLDVRVQRVGFRRVELVQEPLAVADRYGKGTTFLFEVNGVRIFMGGSNWVPAHSIQTELTPEKYRAWLTLMRDGNQNMVRLWGGGVYEPDVFYDICDELGLLVWQDFQFACGVYPAHDEFVANVKAEAEDNVKRLRHHPAMALFCGNNEDYQQVLQWGGIGELPARLIYESVLPAVVEKLTDPPIPYHRGSPYGGKDWDTADPTVGDVHQWNVWAGAERPWQEYGDMSGRFISEFGIPSMPDLRTVDYWLDGNIQERWAQSKLMAQHNRAGNHERRFAILMNENFRLTGDLETHVYNTQIMQSESVSFAYRMWRREWRGKGKEYTAGALVWQLNDCWPVTSWAIVDFFLRTKPVYYTIARELAPLSVGIFRTVMKNRYNDRPKQFYEFGAFLATEAHIEVWANSALLQPRKVNVVLKSFDLLSDWTHEQTTEAVLLPNQSTELLYIPCPSPPVSESAGPLVTPSYSVVVGARLVDPTSGEVLARYADWPQPYRHTDYSDPGLQIAIDGEKIVITVDKPVKALVLSSDDDGKREEVKWSDNALDILPGQPQTVLATGLNGRALKVAYMGKERAMRI</sequence>
<evidence type="ECO:0000313" key="13">
    <source>
        <dbReference type="Proteomes" id="UP000287166"/>
    </source>
</evidence>
<dbReference type="Pfam" id="PF17786">
    <property type="entry name" value="Mannosidase_ig"/>
    <property type="match status" value="1"/>
</dbReference>
<dbReference type="PANTHER" id="PTHR43730">
    <property type="entry name" value="BETA-MANNOSIDASE"/>
    <property type="match status" value="1"/>
</dbReference>
<name>A0A401GS87_9APHY</name>
<dbReference type="Pfam" id="PF22666">
    <property type="entry name" value="Glyco_hydro_2_N2"/>
    <property type="match status" value="1"/>
</dbReference>
<dbReference type="EMBL" id="BFAD01000007">
    <property type="protein sequence ID" value="GBE85088.1"/>
    <property type="molecule type" value="Genomic_DNA"/>
</dbReference>
<dbReference type="InterPro" id="IPR006102">
    <property type="entry name" value="Ig-like_GH2"/>
</dbReference>
<dbReference type="RefSeq" id="XP_027616001.1">
    <property type="nucleotide sequence ID" value="XM_027760200.1"/>
</dbReference>
<gene>
    <name evidence="12" type="ORF">SCP_0702740</name>
</gene>
<protein>
    <recommendedName>
        <fullName evidence="7">Beta-mannosidase B</fullName>
        <ecNumber evidence="3">3.2.1.25</ecNumber>
    </recommendedName>
    <alternativeName>
        <fullName evidence="8">Mannanase B</fullName>
    </alternativeName>
</protein>
<evidence type="ECO:0000259" key="10">
    <source>
        <dbReference type="Pfam" id="PF17786"/>
    </source>
</evidence>
<keyword evidence="13" id="KW-1185">Reference proteome</keyword>
<evidence type="ECO:0000256" key="2">
    <source>
        <dbReference type="ARBA" id="ARBA00004740"/>
    </source>
</evidence>
<dbReference type="InParanoid" id="A0A401GS87"/>
<comment type="catalytic activity">
    <reaction evidence="1">
        <text>Hydrolysis of terminal, non-reducing beta-D-mannose residues in beta-D-mannosides.</text>
        <dbReference type="EC" id="3.2.1.25"/>
    </reaction>
</comment>
<proteinExistence type="inferred from homology"/>
<evidence type="ECO:0000259" key="9">
    <source>
        <dbReference type="Pfam" id="PF00703"/>
    </source>
</evidence>
<evidence type="ECO:0000256" key="6">
    <source>
        <dbReference type="ARBA" id="ARBA00038429"/>
    </source>
</evidence>
<feature type="domain" description="Mannosidase Ig/CBM-like" evidence="10">
    <location>
        <begin position="708"/>
        <end position="804"/>
    </location>
</feature>
<evidence type="ECO:0000259" key="11">
    <source>
        <dbReference type="Pfam" id="PF22666"/>
    </source>
</evidence>
<organism evidence="12 13">
    <name type="scientific">Sparassis crispa</name>
    <dbReference type="NCBI Taxonomy" id="139825"/>
    <lineage>
        <taxon>Eukaryota</taxon>
        <taxon>Fungi</taxon>
        <taxon>Dikarya</taxon>
        <taxon>Basidiomycota</taxon>
        <taxon>Agaricomycotina</taxon>
        <taxon>Agaricomycetes</taxon>
        <taxon>Polyporales</taxon>
        <taxon>Sparassidaceae</taxon>
        <taxon>Sparassis</taxon>
    </lineage>
</organism>
<dbReference type="Gene3D" id="2.60.120.260">
    <property type="entry name" value="Galactose-binding domain-like"/>
    <property type="match status" value="1"/>
</dbReference>
<dbReference type="InterPro" id="IPR054593">
    <property type="entry name" value="Beta-mannosidase-like_N2"/>
</dbReference>
<dbReference type="InterPro" id="IPR017853">
    <property type="entry name" value="GH"/>
</dbReference>
<evidence type="ECO:0000256" key="8">
    <source>
        <dbReference type="ARBA" id="ARBA00041614"/>
    </source>
</evidence>
<evidence type="ECO:0000313" key="12">
    <source>
        <dbReference type="EMBL" id="GBE85088.1"/>
    </source>
</evidence>
<feature type="domain" description="Beta-mannosidase-like galactose-binding" evidence="11">
    <location>
        <begin position="35"/>
        <end position="198"/>
    </location>
</feature>
<accession>A0A401GS87</accession>
<evidence type="ECO:0000256" key="5">
    <source>
        <dbReference type="ARBA" id="ARBA00023295"/>
    </source>
</evidence>
<dbReference type="SUPFAM" id="SSF51445">
    <property type="entry name" value="(Trans)glycosidases"/>
    <property type="match status" value="1"/>
</dbReference>
<dbReference type="Pfam" id="PF00703">
    <property type="entry name" value="Glyco_hydro_2"/>
    <property type="match status" value="1"/>
</dbReference>
<dbReference type="InterPro" id="IPR008979">
    <property type="entry name" value="Galactose-bd-like_sf"/>
</dbReference>
<dbReference type="InterPro" id="IPR013783">
    <property type="entry name" value="Ig-like_fold"/>
</dbReference>
<dbReference type="FunFam" id="3.20.20.80:FF:000050">
    <property type="entry name" value="Beta-mannosidase B"/>
    <property type="match status" value="1"/>
</dbReference>
<evidence type="ECO:0000256" key="7">
    <source>
        <dbReference type="ARBA" id="ARBA00041069"/>
    </source>
</evidence>
<dbReference type="GO" id="GO:0004567">
    <property type="term" value="F:beta-mannosidase activity"/>
    <property type="evidence" value="ECO:0007669"/>
    <property type="project" value="UniProtKB-EC"/>
</dbReference>
<dbReference type="InterPro" id="IPR050887">
    <property type="entry name" value="Beta-mannosidase_GH2"/>
</dbReference>
<dbReference type="GeneID" id="38782005"/>
<comment type="similarity">
    <text evidence="6">Belongs to the glycosyl hydrolase 2 family. Beta-mannosidase B subfamily.</text>
</comment>
<reference evidence="12 13" key="1">
    <citation type="journal article" date="2018" name="Sci. Rep.">
        <title>Genome sequence of the cauliflower mushroom Sparassis crispa (Hanabiratake) and its association with beneficial usage.</title>
        <authorList>
            <person name="Kiyama R."/>
            <person name="Furutani Y."/>
            <person name="Kawaguchi K."/>
            <person name="Nakanishi T."/>
        </authorList>
    </citation>
    <scope>NUCLEOTIDE SEQUENCE [LARGE SCALE GENOMIC DNA]</scope>
</reference>
<dbReference type="SUPFAM" id="SSF49785">
    <property type="entry name" value="Galactose-binding domain-like"/>
    <property type="match status" value="1"/>
</dbReference>
<evidence type="ECO:0000256" key="1">
    <source>
        <dbReference type="ARBA" id="ARBA00000829"/>
    </source>
</evidence>
<comment type="caution">
    <text evidence="12">The sequence shown here is derived from an EMBL/GenBank/DDBJ whole genome shotgun (WGS) entry which is preliminary data.</text>
</comment>
<dbReference type="STRING" id="139825.A0A401GS87"/>
<dbReference type="GO" id="GO:0005975">
    <property type="term" value="P:carbohydrate metabolic process"/>
    <property type="evidence" value="ECO:0007669"/>
    <property type="project" value="InterPro"/>
</dbReference>
<dbReference type="PANTHER" id="PTHR43730:SF1">
    <property type="entry name" value="BETA-MANNOSIDASE"/>
    <property type="match status" value="1"/>
</dbReference>
<dbReference type="GO" id="GO:0006516">
    <property type="term" value="P:glycoprotein catabolic process"/>
    <property type="evidence" value="ECO:0007669"/>
    <property type="project" value="TreeGrafter"/>
</dbReference>
<dbReference type="OrthoDB" id="2866996at2759"/>
<keyword evidence="4" id="KW-0378">Hydrolase</keyword>
<dbReference type="InterPro" id="IPR036156">
    <property type="entry name" value="Beta-gal/glucu_dom_sf"/>
</dbReference>
<evidence type="ECO:0000256" key="3">
    <source>
        <dbReference type="ARBA" id="ARBA00012754"/>
    </source>
</evidence>
<dbReference type="Gene3D" id="3.20.20.80">
    <property type="entry name" value="Glycosidases"/>
    <property type="match status" value="1"/>
</dbReference>
<dbReference type="InterPro" id="IPR041447">
    <property type="entry name" value="Mannosidase_ig"/>
</dbReference>
<dbReference type="Gene3D" id="2.60.40.10">
    <property type="entry name" value="Immunoglobulins"/>
    <property type="match status" value="2"/>
</dbReference>